<gene>
    <name evidence="2" type="ORF">ACFS1K_07225</name>
</gene>
<evidence type="ECO:0000313" key="3">
    <source>
        <dbReference type="Proteomes" id="UP001597532"/>
    </source>
</evidence>
<proteinExistence type="inferred from homology"/>
<dbReference type="RefSeq" id="WP_251809378.1">
    <property type="nucleotide sequence ID" value="NZ_CP166679.1"/>
</dbReference>
<dbReference type="Proteomes" id="UP001597532">
    <property type="component" value="Unassembled WGS sequence"/>
</dbReference>
<dbReference type="EMBL" id="JBHUOK010000029">
    <property type="protein sequence ID" value="MFD2789545.1"/>
    <property type="molecule type" value="Genomic_DNA"/>
</dbReference>
<dbReference type="InterPro" id="IPR023214">
    <property type="entry name" value="HAD_sf"/>
</dbReference>
<dbReference type="SFLD" id="SFLDG01146">
    <property type="entry name" value="C1.2.2"/>
    <property type="match status" value="1"/>
</dbReference>
<keyword evidence="3" id="KW-1185">Reference proteome</keyword>
<dbReference type="Gene3D" id="1.10.40.40">
    <property type="entry name" value="Deoxyribonucleotidase, domain 2"/>
    <property type="match status" value="1"/>
</dbReference>
<dbReference type="SFLD" id="SFLDS00003">
    <property type="entry name" value="Haloacid_Dehalogenase"/>
    <property type="match status" value="1"/>
</dbReference>
<dbReference type="SFLD" id="SFLDG01126">
    <property type="entry name" value="C1.2:_Nucleotidase_Like"/>
    <property type="match status" value="1"/>
</dbReference>
<accession>A0ABW5VGZ1</accession>
<reference evidence="3" key="1">
    <citation type="journal article" date="2019" name="Int. J. Syst. Evol. Microbiol.">
        <title>The Global Catalogue of Microorganisms (GCM) 10K type strain sequencing project: providing services to taxonomists for standard genome sequencing and annotation.</title>
        <authorList>
            <consortium name="The Broad Institute Genomics Platform"/>
            <consortium name="The Broad Institute Genome Sequencing Center for Infectious Disease"/>
            <person name="Wu L."/>
            <person name="Ma J."/>
        </authorList>
    </citation>
    <scope>NUCLEOTIDE SEQUENCE [LARGE SCALE GENOMIC DNA]</scope>
    <source>
        <strain evidence="3">KCTC 52924</strain>
    </source>
</reference>
<protein>
    <submittedName>
        <fullName evidence="2">5'(3')-deoxyribonucleotidase</fullName>
    </submittedName>
</protein>
<dbReference type="Pfam" id="PF06941">
    <property type="entry name" value="NT5C"/>
    <property type="match status" value="1"/>
</dbReference>
<dbReference type="Gene3D" id="3.40.50.1000">
    <property type="entry name" value="HAD superfamily/HAD-like"/>
    <property type="match status" value="1"/>
</dbReference>
<evidence type="ECO:0000256" key="1">
    <source>
        <dbReference type="ARBA" id="ARBA00009589"/>
    </source>
</evidence>
<dbReference type="PANTHER" id="PTHR16504">
    <property type="entry name" value="5'(3')-DEOXYRIBONUCLEOTIDASE"/>
    <property type="match status" value="1"/>
</dbReference>
<dbReference type="SUPFAM" id="SSF56784">
    <property type="entry name" value="HAD-like"/>
    <property type="match status" value="1"/>
</dbReference>
<comment type="caution">
    <text evidence="2">The sequence shown here is derived from an EMBL/GenBank/DDBJ whole genome shotgun (WGS) entry which is preliminary data.</text>
</comment>
<comment type="similarity">
    <text evidence="1">Belongs to the 5'(3')-deoxyribonucleotidase family.</text>
</comment>
<name>A0ABW5VGZ1_9FLAO</name>
<organism evidence="2 3">
    <name type="scientific">Arenibacter antarcticus</name>
    <dbReference type="NCBI Taxonomy" id="2040469"/>
    <lineage>
        <taxon>Bacteria</taxon>
        <taxon>Pseudomonadati</taxon>
        <taxon>Bacteroidota</taxon>
        <taxon>Flavobacteriia</taxon>
        <taxon>Flavobacteriales</taxon>
        <taxon>Flavobacteriaceae</taxon>
        <taxon>Arenibacter</taxon>
    </lineage>
</organism>
<dbReference type="InterPro" id="IPR036412">
    <property type="entry name" value="HAD-like_sf"/>
</dbReference>
<sequence>MMTLFVDMDEVFADTYNAHIELYNAKFNADLDINACLGREVWQSVPEDHQLGVKNHARTEGFFRALKPIEDSQKIIKELSEKYDLYVASAAMEFPNSLREKSDWLDEHFPFIHWKNRILCGHKHILKGDILIDDRSYNLESFNGRKILFSSPHNIHTTGYERVDNWMEVAGLLL</sequence>
<evidence type="ECO:0000313" key="2">
    <source>
        <dbReference type="EMBL" id="MFD2789545.1"/>
    </source>
</evidence>
<dbReference type="PANTHER" id="PTHR16504:SF4">
    <property type="entry name" value="5'(3')-DEOXYRIBONUCLEOTIDASE"/>
    <property type="match status" value="1"/>
</dbReference>
<dbReference type="InterPro" id="IPR010708">
    <property type="entry name" value="5'(3')-deoxyribonucleotidase"/>
</dbReference>